<reference evidence="1" key="1">
    <citation type="journal article" date="2021" name="New Phytol.">
        <title>Evolutionary innovations through gain and loss of genes in the ectomycorrhizal Boletales.</title>
        <authorList>
            <person name="Wu G."/>
            <person name="Miyauchi S."/>
            <person name="Morin E."/>
            <person name="Kuo A."/>
            <person name="Drula E."/>
            <person name="Varga T."/>
            <person name="Kohler A."/>
            <person name="Feng B."/>
            <person name="Cao Y."/>
            <person name="Lipzen A."/>
            <person name="Daum C."/>
            <person name="Hundley H."/>
            <person name="Pangilinan J."/>
            <person name="Johnson J."/>
            <person name="Barry K."/>
            <person name="LaButti K."/>
            <person name="Ng V."/>
            <person name="Ahrendt S."/>
            <person name="Min B."/>
            <person name="Choi I.G."/>
            <person name="Park H."/>
            <person name="Plett J.M."/>
            <person name="Magnuson J."/>
            <person name="Spatafora J.W."/>
            <person name="Nagy L.G."/>
            <person name="Henrissat B."/>
            <person name="Grigoriev I.V."/>
            <person name="Yang Z.L."/>
            <person name="Xu J."/>
            <person name="Martin F.M."/>
        </authorList>
    </citation>
    <scope>NUCLEOTIDE SEQUENCE</scope>
    <source>
        <strain evidence="1">ATCC 28755</strain>
    </source>
</reference>
<gene>
    <name evidence="1" type="ORF">BJ138DRAFT_1118535</name>
</gene>
<dbReference type="Proteomes" id="UP000790377">
    <property type="component" value="Unassembled WGS sequence"/>
</dbReference>
<evidence type="ECO:0000313" key="2">
    <source>
        <dbReference type="Proteomes" id="UP000790377"/>
    </source>
</evidence>
<keyword evidence="2" id="KW-1185">Reference proteome</keyword>
<organism evidence="1 2">
    <name type="scientific">Hygrophoropsis aurantiaca</name>
    <dbReference type="NCBI Taxonomy" id="72124"/>
    <lineage>
        <taxon>Eukaryota</taxon>
        <taxon>Fungi</taxon>
        <taxon>Dikarya</taxon>
        <taxon>Basidiomycota</taxon>
        <taxon>Agaricomycotina</taxon>
        <taxon>Agaricomycetes</taxon>
        <taxon>Agaricomycetidae</taxon>
        <taxon>Boletales</taxon>
        <taxon>Coniophorineae</taxon>
        <taxon>Hygrophoropsidaceae</taxon>
        <taxon>Hygrophoropsis</taxon>
    </lineage>
</organism>
<evidence type="ECO:0000313" key="1">
    <source>
        <dbReference type="EMBL" id="KAH7905367.1"/>
    </source>
</evidence>
<name>A0ACB7ZWV1_9AGAM</name>
<protein>
    <submittedName>
        <fullName evidence="1">Uncharacterized protein</fullName>
    </submittedName>
</protein>
<accession>A0ACB7ZWV1</accession>
<proteinExistence type="predicted"/>
<comment type="caution">
    <text evidence="1">The sequence shown here is derived from an EMBL/GenBank/DDBJ whole genome shotgun (WGS) entry which is preliminary data.</text>
</comment>
<dbReference type="EMBL" id="MU268208">
    <property type="protein sequence ID" value="KAH7905367.1"/>
    <property type="molecule type" value="Genomic_DNA"/>
</dbReference>
<sequence>MATKTTRRKQAKRVRIRMQMKFNNNSCPICPSFKNLTVATIIQDFRAANFIPALYNFLRLSHPQLTPPQAPSEWDIFNGYRRVSIQYPALPAVHSPKPFDRIRATPAVPASNRLPGCAANFDTVLVQMAEAEVNPHTDGTWLQGKRVAQVHFIFTLPTHLQQSQTPTRLAYVEWFTPRSVRAIRRTQCTLFHGHISIAPLALK</sequence>